<sequence length="313" mass="34251">MNSNVPLMAAALLIIGLLATKTAKAATTQIALPGCPEKCGDVEIPYPFGVGDEKCFLDAGFKLTCDGDSKLWTTQFRNEETPTTQSQISRIDPVKGTMEILMPVSRLCFHPICRTVADRQPLLGVEPPTFSVSGDENKFFAVGCNTYAILYGSEFSNGSISPMDRDGYWTGCTTICGDEIADHITECSGIGCCSITVPAGMRRIQTRALSFGEQTGGYNNSCSYGFVAKNGWFRARANDKNLRFNSSVLVIDWAVGKENQTCGSDRRNICHRRRKNTVCVDTKTRSGYRCRCRDGYEGNPYLPSGCQRKGADV</sequence>
<feature type="domain" description="EGF-like" evidence="5">
    <location>
        <begin position="258"/>
        <end position="307"/>
    </location>
</feature>
<protein>
    <recommendedName>
        <fullName evidence="5">EGF-like domain-containing protein</fullName>
    </recommendedName>
</protein>
<comment type="caution">
    <text evidence="3">Lacks conserved residue(s) required for the propagation of feature annotation.</text>
</comment>
<keyword evidence="3" id="KW-0245">EGF-like domain</keyword>
<dbReference type="EMBL" id="OOIL02002841">
    <property type="protein sequence ID" value="VFQ85118.1"/>
    <property type="molecule type" value="Genomic_DNA"/>
</dbReference>
<feature type="signal peptide" evidence="4">
    <location>
        <begin position="1"/>
        <end position="25"/>
    </location>
</feature>
<keyword evidence="7" id="KW-1185">Reference proteome</keyword>
<dbReference type="Gene3D" id="2.10.25.10">
    <property type="entry name" value="Laminin"/>
    <property type="match status" value="1"/>
</dbReference>
<feature type="chain" id="PRO_5019759405" description="EGF-like domain-containing protein" evidence="4">
    <location>
        <begin position="26"/>
        <end position="313"/>
    </location>
</feature>
<dbReference type="InterPro" id="IPR025287">
    <property type="entry name" value="WAK_GUB"/>
</dbReference>
<dbReference type="Proteomes" id="UP000595140">
    <property type="component" value="Unassembled WGS sequence"/>
</dbReference>
<evidence type="ECO:0000313" key="7">
    <source>
        <dbReference type="Proteomes" id="UP000595140"/>
    </source>
</evidence>
<evidence type="ECO:0000256" key="3">
    <source>
        <dbReference type="PROSITE-ProRule" id="PRU00076"/>
    </source>
</evidence>
<dbReference type="Pfam" id="PF13947">
    <property type="entry name" value="GUB_WAK_bind"/>
    <property type="match status" value="1"/>
</dbReference>
<evidence type="ECO:0000313" key="6">
    <source>
        <dbReference type="EMBL" id="VFQ85118.1"/>
    </source>
</evidence>
<keyword evidence="2 4" id="KW-0732">Signal</keyword>
<reference evidence="6 7" key="1">
    <citation type="submission" date="2018-04" db="EMBL/GenBank/DDBJ databases">
        <authorList>
            <person name="Vogel A."/>
        </authorList>
    </citation>
    <scope>NUCLEOTIDE SEQUENCE [LARGE SCALE GENOMIC DNA]</scope>
</reference>
<dbReference type="PROSITE" id="PS50026">
    <property type="entry name" value="EGF_3"/>
    <property type="match status" value="1"/>
</dbReference>
<dbReference type="GO" id="GO:0016020">
    <property type="term" value="C:membrane"/>
    <property type="evidence" value="ECO:0007669"/>
    <property type="project" value="UniProtKB-SubCell"/>
</dbReference>
<dbReference type="PANTHER" id="PTHR33491">
    <property type="entry name" value="OSJNBA0016N04.9 PROTEIN"/>
    <property type="match status" value="1"/>
</dbReference>
<dbReference type="GO" id="GO:0030247">
    <property type="term" value="F:polysaccharide binding"/>
    <property type="evidence" value="ECO:0007669"/>
    <property type="project" value="InterPro"/>
</dbReference>
<dbReference type="OrthoDB" id="1302399at2759"/>
<dbReference type="AlphaFoldDB" id="A0A484MAN4"/>
<evidence type="ECO:0000256" key="1">
    <source>
        <dbReference type="ARBA" id="ARBA00004167"/>
    </source>
</evidence>
<gene>
    <name evidence="6" type="ORF">CCAM_LOCUS26894</name>
</gene>
<evidence type="ECO:0000256" key="2">
    <source>
        <dbReference type="ARBA" id="ARBA00022729"/>
    </source>
</evidence>
<evidence type="ECO:0000256" key="4">
    <source>
        <dbReference type="SAM" id="SignalP"/>
    </source>
</evidence>
<dbReference type="InterPro" id="IPR000742">
    <property type="entry name" value="EGF"/>
</dbReference>
<comment type="subcellular location">
    <subcellularLocation>
        <location evidence="1">Membrane</location>
        <topology evidence="1">Single-pass membrane protein</topology>
    </subcellularLocation>
</comment>
<evidence type="ECO:0000259" key="5">
    <source>
        <dbReference type="PROSITE" id="PS50026"/>
    </source>
</evidence>
<accession>A0A484MAN4</accession>
<organism evidence="6 7">
    <name type="scientific">Cuscuta campestris</name>
    <dbReference type="NCBI Taxonomy" id="132261"/>
    <lineage>
        <taxon>Eukaryota</taxon>
        <taxon>Viridiplantae</taxon>
        <taxon>Streptophyta</taxon>
        <taxon>Embryophyta</taxon>
        <taxon>Tracheophyta</taxon>
        <taxon>Spermatophyta</taxon>
        <taxon>Magnoliopsida</taxon>
        <taxon>eudicotyledons</taxon>
        <taxon>Gunneridae</taxon>
        <taxon>Pentapetalae</taxon>
        <taxon>asterids</taxon>
        <taxon>lamiids</taxon>
        <taxon>Solanales</taxon>
        <taxon>Convolvulaceae</taxon>
        <taxon>Cuscuteae</taxon>
        <taxon>Cuscuta</taxon>
        <taxon>Cuscuta subgen. Grammica</taxon>
        <taxon>Cuscuta sect. Cleistogrammica</taxon>
    </lineage>
</organism>
<proteinExistence type="predicted"/>
<name>A0A484MAN4_9ASTE</name>